<proteinExistence type="predicted"/>
<dbReference type="EMBL" id="JAAAUY010000957">
    <property type="protein sequence ID" value="KAF9325221.1"/>
    <property type="molecule type" value="Genomic_DNA"/>
</dbReference>
<evidence type="ECO:0000256" key="2">
    <source>
        <dbReference type="SAM" id="SignalP"/>
    </source>
</evidence>
<feature type="signal peptide" evidence="2">
    <location>
        <begin position="1"/>
        <end position="16"/>
    </location>
</feature>
<organism evidence="3 4">
    <name type="scientific">Podila minutissima</name>
    <dbReference type="NCBI Taxonomy" id="64525"/>
    <lineage>
        <taxon>Eukaryota</taxon>
        <taxon>Fungi</taxon>
        <taxon>Fungi incertae sedis</taxon>
        <taxon>Mucoromycota</taxon>
        <taxon>Mortierellomycotina</taxon>
        <taxon>Mortierellomycetes</taxon>
        <taxon>Mortierellales</taxon>
        <taxon>Mortierellaceae</taxon>
        <taxon>Podila</taxon>
    </lineage>
</organism>
<dbReference type="AlphaFoldDB" id="A0A9P5SED2"/>
<evidence type="ECO:0000313" key="4">
    <source>
        <dbReference type="Proteomes" id="UP000696485"/>
    </source>
</evidence>
<evidence type="ECO:0000313" key="3">
    <source>
        <dbReference type="EMBL" id="KAF9325221.1"/>
    </source>
</evidence>
<evidence type="ECO:0000256" key="1">
    <source>
        <dbReference type="SAM" id="MobiDB-lite"/>
    </source>
</evidence>
<sequence length="180" mass="18194">MKFAVASLALVAAASAQSVGPVDPSKLGTGWCSMYMGASCTDVIVPGACGVNATVTAHCKSTFSQDNVCMDFQATCACTPKAGGELKDLSFEAFNKTFELMPYGMCNNLLWTKNTTGPGIVSGDYKPDGKRPAQPAATPKANGSTTATPAPSATPAAGSSIQVAVSTMAIAAISLGLAMI</sequence>
<comment type="caution">
    <text evidence="3">The sequence shown here is derived from an EMBL/GenBank/DDBJ whole genome shotgun (WGS) entry which is preliminary data.</text>
</comment>
<accession>A0A9P5SED2</accession>
<feature type="compositionally biased region" description="Low complexity" evidence="1">
    <location>
        <begin position="143"/>
        <end position="156"/>
    </location>
</feature>
<keyword evidence="2" id="KW-0732">Signal</keyword>
<keyword evidence="4" id="KW-1185">Reference proteome</keyword>
<gene>
    <name evidence="3" type="ORF">BG006_011280</name>
</gene>
<feature type="region of interest" description="Disordered" evidence="1">
    <location>
        <begin position="122"/>
        <end position="156"/>
    </location>
</feature>
<feature type="chain" id="PRO_5040367139" evidence="2">
    <location>
        <begin position="17"/>
        <end position="180"/>
    </location>
</feature>
<protein>
    <submittedName>
        <fullName evidence="3">Uncharacterized protein</fullName>
    </submittedName>
</protein>
<name>A0A9P5SED2_9FUNG</name>
<dbReference type="Proteomes" id="UP000696485">
    <property type="component" value="Unassembled WGS sequence"/>
</dbReference>
<reference evidence="3" key="1">
    <citation type="journal article" date="2020" name="Fungal Divers.">
        <title>Resolving the Mortierellaceae phylogeny through synthesis of multi-gene phylogenetics and phylogenomics.</title>
        <authorList>
            <person name="Vandepol N."/>
            <person name="Liber J."/>
            <person name="Desiro A."/>
            <person name="Na H."/>
            <person name="Kennedy M."/>
            <person name="Barry K."/>
            <person name="Grigoriev I.V."/>
            <person name="Miller A.N."/>
            <person name="O'Donnell K."/>
            <person name="Stajich J.E."/>
            <person name="Bonito G."/>
        </authorList>
    </citation>
    <scope>NUCLEOTIDE SEQUENCE</scope>
    <source>
        <strain evidence="3">NVP1</strain>
    </source>
</reference>